<gene>
    <name evidence="1" type="ORF">K488DRAFT_77623</name>
</gene>
<evidence type="ECO:0000313" key="2">
    <source>
        <dbReference type="Proteomes" id="UP000814128"/>
    </source>
</evidence>
<protein>
    <submittedName>
        <fullName evidence="1">WD40 repeat-like protein</fullName>
    </submittedName>
</protein>
<evidence type="ECO:0000313" key="1">
    <source>
        <dbReference type="EMBL" id="KAI0033812.1"/>
    </source>
</evidence>
<accession>A0ACB8QQ69</accession>
<reference evidence="1" key="2">
    <citation type="journal article" date="2022" name="New Phytol.">
        <title>Evolutionary transition to the ectomycorrhizal habit in the genomes of a hyperdiverse lineage of mushroom-forming fungi.</title>
        <authorList>
            <person name="Looney B."/>
            <person name="Miyauchi S."/>
            <person name="Morin E."/>
            <person name="Drula E."/>
            <person name="Courty P.E."/>
            <person name="Kohler A."/>
            <person name="Kuo A."/>
            <person name="LaButti K."/>
            <person name="Pangilinan J."/>
            <person name="Lipzen A."/>
            <person name="Riley R."/>
            <person name="Andreopoulos W."/>
            <person name="He G."/>
            <person name="Johnson J."/>
            <person name="Nolan M."/>
            <person name="Tritt A."/>
            <person name="Barry K.W."/>
            <person name="Grigoriev I.V."/>
            <person name="Nagy L.G."/>
            <person name="Hibbett D."/>
            <person name="Henrissat B."/>
            <person name="Matheny P.B."/>
            <person name="Labbe J."/>
            <person name="Martin F.M."/>
        </authorList>
    </citation>
    <scope>NUCLEOTIDE SEQUENCE</scope>
    <source>
        <strain evidence="1">EC-137</strain>
    </source>
</reference>
<reference evidence="1" key="1">
    <citation type="submission" date="2021-02" db="EMBL/GenBank/DDBJ databases">
        <authorList>
            <consortium name="DOE Joint Genome Institute"/>
            <person name="Ahrendt S."/>
            <person name="Looney B.P."/>
            <person name="Miyauchi S."/>
            <person name="Morin E."/>
            <person name="Drula E."/>
            <person name="Courty P.E."/>
            <person name="Chicoki N."/>
            <person name="Fauchery L."/>
            <person name="Kohler A."/>
            <person name="Kuo A."/>
            <person name="Labutti K."/>
            <person name="Pangilinan J."/>
            <person name="Lipzen A."/>
            <person name="Riley R."/>
            <person name="Andreopoulos W."/>
            <person name="He G."/>
            <person name="Johnson J."/>
            <person name="Barry K.W."/>
            <person name="Grigoriev I.V."/>
            <person name="Nagy L."/>
            <person name="Hibbett D."/>
            <person name="Henrissat B."/>
            <person name="Matheny P.B."/>
            <person name="Labbe J."/>
            <person name="Martin F."/>
        </authorList>
    </citation>
    <scope>NUCLEOTIDE SEQUENCE</scope>
    <source>
        <strain evidence="1">EC-137</strain>
    </source>
</reference>
<keyword evidence="2" id="KW-1185">Reference proteome</keyword>
<name>A0ACB8QQ69_9AGAM</name>
<dbReference type="EMBL" id="MU273511">
    <property type="protein sequence ID" value="KAI0033812.1"/>
    <property type="molecule type" value="Genomic_DNA"/>
</dbReference>
<organism evidence="1 2">
    <name type="scientific">Vararia minispora EC-137</name>
    <dbReference type="NCBI Taxonomy" id="1314806"/>
    <lineage>
        <taxon>Eukaryota</taxon>
        <taxon>Fungi</taxon>
        <taxon>Dikarya</taxon>
        <taxon>Basidiomycota</taxon>
        <taxon>Agaricomycotina</taxon>
        <taxon>Agaricomycetes</taxon>
        <taxon>Russulales</taxon>
        <taxon>Lachnocladiaceae</taxon>
        <taxon>Vararia</taxon>
    </lineage>
</organism>
<dbReference type="Proteomes" id="UP000814128">
    <property type="component" value="Unassembled WGS sequence"/>
</dbReference>
<sequence length="909" mass="98549">MNTLKPKGKLAFKKTRTIGPLYTGGPVAVTTDGQFIVTCIGEEAVLTDLGRDLEICRFQGDTSSITSLCITPSGRTLCVFTSSMAMLVFAMPLDAPEPLLTSVHPTKTVARAHDAPVHVSKADPTSTYLASGSADGIVKVWDIAHCYPTHVLRGHGGVISALLFSYPHAIGLEERVMRLITASVDTRIRVWNLARGAVMAKKGKTVKPEAVLEGHVSVPRGLDITPDGKWLISGGRDSVVLVWNMEGKAAKGKEKEKETLINLTPILVNTITVLERVEAIGLLAEDERVANTSTKANPLRLFTAGENGVIKIWDAQKSYVLCVMGEEQAAASDDQEEQRQIVDAIYVPSTATVISIHADQNILFYSLADSSLTRQLIGFNDEVIDAAFISSPSETDSHIALAANSSLIRLYSANSLDARLLSGHKDIVLCLATSASGRIFASAGKDRIARIWAPRSGIAGPSDWSCIATCEGHAESIGALTFARRDDGSEELLLKFLFTGSQDRTIKMWDLSSLDSPAVDQQPSRLKSLSTFKAHEKDINALDVSPNDALLASGSQDKTVKVFTITYSRGSKGPRGDLTLLGTCKGHKRGVWSVRFARAERVLATGSGDRTVRIWSLDDFACLRVLEGHANSVLRVDWLGDGNGPYGGRIVSAGADGLVKVWETRSEECLATLDGHEDKVWALAVSKDTRTIVSGAADSVVNIWQDCTEEQEAEQEQERANITLREQDFLNYVALNDYRRAIELALSLAHPGRLFKLFKDVLSASVGAFEATEATGHPAVDSVLRTLHPADLTRLMLYIRDWNTRAATASVAQRVLYALIKLRPTNELMGAFEPASVVLDPVPLPSKPLPEGGMHELVEALIPYTERHLARMERLVQESYVVDYVLGEMDGLAGDEGEGIGLEADFVSV</sequence>
<comment type="caution">
    <text evidence="1">The sequence shown here is derived from an EMBL/GenBank/DDBJ whole genome shotgun (WGS) entry which is preliminary data.</text>
</comment>
<proteinExistence type="predicted"/>